<feature type="transmembrane region" description="Helical" evidence="2">
    <location>
        <begin position="130"/>
        <end position="151"/>
    </location>
</feature>
<evidence type="ECO:0000256" key="2">
    <source>
        <dbReference type="SAM" id="Phobius"/>
    </source>
</evidence>
<gene>
    <name evidence="3" type="ORF">OBBRIDRAFT_785392</name>
</gene>
<organism evidence="3 4">
    <name type="scientific">Obba rivulosa</name>
    <dbReference type="NCBI Taxonomy" id="1052685"/>
    <lineage>
        <taxon>Eukaryota</taxon>
        <taxon>Fungi</taxon>
        <taxon>Dikarya</taxon>
        <taxon>Basidiomycota</taxon>
        <taxon>Agaricomycotina</taxon>
        <taxon>Agaricomycetes</taxon>
        <taxon>Polyporales</taxon>
        <taxon>Gelatoporiaceae</taxon>
        <taxon>Obba</taxon>
    </lineage>
</organism>
<dbReference type="EMBL" id="KV722611">
    <property type="protein sequence ID" value="OCH85074.1"/>
    <property type="molecule type" value="Genomic_DNA"/>
</dbReference>
<keyword evidence="2" id="KW-0472">Membrane</keyword>
<evidence type="ECO:0000313" key="3">
    <source>
        <dbReference type="EMBL" id="OCH85074.1"/>
    </source>
</evidence>
<feature type="transmembrane region" description="Helical" evidence="2">
    <location>
        <begin position="20"/>
        <end position="37"/>
    </location>
</feature>
<dbReference type="Proteomes" id="UP000250043">
    <property type="component" value="Unassembled WGS sequence"/>
</dbReference>
<feature type="transmembrane region" description="Helical" evidence="2">
    <location>
        <begin position="102"/>
        <end position="123"/>
    </location>
</feature>
<feature type="transmembrane region" description="Helical" evidence="2">
    <location>
        <begin position="171"/>
        <end position="194"/>
    </location>
</feature>
<reference evidence="3 4" key="1">
    <citation type="submission" date="2016-07" db="EMBL/GenBank/DDBJ databases">
        <title>Draft genome of the white-rot fungus Obba rivulosa 3A-2.</title>
        <authorList>
            <consortium name="DOE Joint Genome Institute"/>
            <person name="Miettinen O."/>
            <person name="Riley R."/>
            <person name="Acob R."/>
            <person name="Barry K."/>
            <person name="Cullen D."/>
            <person name="De Vries R."/>
            <person name="Hainaut M."/>
            <person name="Hatakka A."/>
            <person name="Henrissat B."/>
            <person name="Hilden K."/>
            <person name="Kuo R."/>
            <person name="Labutti K."/>
            <person name="Lipzen A."/>
            <person name="Makela M.R."/>
            <person name="Sandor L."/>
            <person name="Spatafora J.W."/>
            <person name="Grigoriev I.V."/>
            <person name="Hibbett D.S."/>
        </authorList>
    </citation>
    <scope>NUCLEOTIDE SEQUENCE [LARGE SCALE GENOMIC DNA]</scope>
    <source>
        <strain evidence="3 4">3A-2</strain>
    </source>
</reference>
<name>A0A8E2DGQ7_9APHY</name>
<feature type="transmembrane region" description="Helical" evidence="2">
    <location>
        <begin position="49"/>
        <end position="72"/>
    </location>
</feature>
<dbReference type="AlphaFoldDB" id="A0A8E2DGQ7"/>
<feature type="transmembrane region" description="Helical" evidence="2">
    <location>
        <begin position="214"/>
        <end position="237"/>
    </location>
</feature>
<accession>A0A8E2DGQ7</accession>
<keyword evidence="2" id="KW-1133">Transmembrane helix</keyword>
<proteinExistence type="predicted"/>
<evidence type="ECO:0000313" key="4">
    <source>
        <dbReference type="Proteomes" id="UP000250043"/>
    </source>
</evidence>
<keyword evidence="2" id="KW-0812">Transmembrane</keyword>
<dbReference type="OrthoDB" id="2796825at2759"/>
<evidence type="ECO:0000256" key="1">
    <source>
        <dbReference type="SAM" id="MobiDB-lite"/>
    </source>
</evidence>
<feature type="region of interest" description="Disordered" evidence="1">
    <location>
        <begin position="305"/>
        <end position="326"/>
    </location>
</feature>
<protein>
    <submittedName>
        <fullName evidence="3">Uncharacterized protein</fullName>
    </submittedName>
</protein>
<sequence>MASTSTLENSFYAANYLSGILYGVELSLYYMTVYSVFKMPRSERRKSDRFFVIYSTALLILLTIDISTNAVWGQQMWITFRGRPGGVPAFIAREESVWYETLGTAASIVLIFLGDALLVFRCYVIWSSNFLIILLPTIIYLVNFALGILVLVESGVPSGNFFSGKAIDFGIPFYSMAIGLNLLVTMLICGRLLYISKWVRESLGNDTAKLYTGVMAITIESAIPYSLCGIMFLIPYVRRSPTSIGFAQIWGKFTCLSPQLIVFRVVTRSAWNTHTVTQNQSAILFSSGTVGTREAAVHSTNSYCKGSSTATDSATWPGSRSMQSVV</sequence>
<keyword evidence="4" id="KW-1185">Reference proteome</keyword>